<evidence type="ECO:0000313" key="8">
    <source>
        <dbReference type="Proteomes" id="UP000501534"/>
    </source>
</evidence>
<evidence type="ECO:0000256" key="4">
    <source>
        <dbReference type="ARBA" id="ARBA00023136"/>
    </source>
</evidence>
<dbReference type="PANTHER" id="PTHR38480">
    <property type="entry name" value="SLR0254 PROTEIN"/>
    <property type="match status" value="1"/>
</dbReference>
<comment type="subcellular location">
    <subcellularLocation>
        <location evidence="1">Membrane</location>
        <topology evidence="1">Multi-pass membrane protein</topology>
    </subcellularLocation>
</comment>
<sequence length="126" mass="13363">MQPVGLGPRIVAGIIDLIIMMVIIFPLSFIVGQSLGAQLGVSLIGIIYFIVMEALKGATVGKMAMGLKVVKKDGSAISWPESVIRNLLRIVDALPAFYIIGIVCIAVTPNKQRVGDMAASTLVVKK</sequence>
<organism evidence="7 8">
    <name type="scientific">Usitatibacter rugosus</name>
    <dbReference type="NCBI Taxonomy" id="2732067"/>
    <lineage>
        <taxon>Bacteria</taxon>
        <taxon>Pseudomonadati</taxon>
        <taxon>Pseudomonadota</taxon>
        <taxon>Betaproteobacteria</taxon>
        <taxon>Nitrosomonadales</taxon>
        <taxon>Usitatibacteraceae</taxon>
        <taxon>Usitatibacter</taxon>
    </lineage>
</organism>
<feature type="transmembrane region" description="Helical" evidence="5">
    <location>
        <begin position="87"/>
        <end position="108"/>
    </location>
</feature>
<dbReference type="AlphaFoldDB" id="A0A6M4GQG2"/>
<evidence type="ECO:0000259" key="6">
    <source>
        <dbReference type="Pfam" id="PF06271"/>
    </source>
</evidence>
<keyword evidence="3 5" id="KW-1133">Transmembrane helix</keyword>
<dbReference type="EMBL" id="CP053069">
    <property type="protein sequence ID" value="QJR09471.1"/>
    <property type="molecule type" value="Genomic_DNA"/>
</dbReference>
<evidence type="ECO:0000256" key="3">
    <source>
        <dbReference type="ARBA" id="ARBA00022989"/>
    </source>
</evidence>
<keyword evidence="2 5" id="KW-0812">Transmembrane</keyword>
<dbReference type="KEGG" id="uru:DSM104443_00515"/>
<dbReference type="Pfam" id="PF06271">
    <property type="entry name" value="RDD"/>
    <property type="match status" value="1"/>
</dbReference>
<keyword evidence="8" id="KW-1185">Reference proteome</keyword>
<protein>
    <recommendedName>
        <fullName evidence="6">RDD domain-containing protein</fullName>
    </recommendedName>
</protein>
<evidence type="ECO:0000256" key="2">
    <source>
        <dbReference type="ARBA" id="ARBA00022692"/>
    </source>
</evidence>
<feature type="transmembrane region" description="Helical" evidence="5">
    <location>
        <begin position="12"/>
        <end position="31"/>
    </location>
</feature>
<accession>A0A6M4GQG2</accession>
<feature type="transmembrane region" description="Helical" evidence="5">
    <location>
        <begin position="37"/>
        <end position="55"/>
    </location>
</feature>
<feature type="domain" description="RDD" evidence="6">
    <location>
        <begin position="4"/>
        <end position="119"/>
    </location>
</feature>
<gene>
    <name evidence="7" type="ORF">DSM104443_00515</name>
</gene>
<dbReference type="InterPro" id="IPR010432">
    <property type="entry name" value="RDD"/>
</dbReference>
<evidence type="ECO:0000313" key="7">
    <source>
        <dbReference type="EMBL" id="QJR09471.1"/>
    </source>
</evidence>
<proteinExistence type="predicted"/>
<dbReference type="Proteomes" id="UP000501534">
    <property type="component" value="Chromosome"/>
</dbReference>
<keyword evidence="4 5" id="KW-0472">Membrane</keyword>
<dbReference type="PANTHER" id="PTHR38480:SF1">
    <property type="entry name" value="SLR0254 PROTEIN"/>
    <property type="match status" value="1"/>
</dbReference>
<evidence type="ECO:0000256" key="1">
    <source>
        <dbReference type="ARBA" id="ARBA00004141"/>
    </source>
</evidence>
<reference evidence="7 8" key="1">
    <citation type="submission" date="2020-04" db="EMBL/GenBank/DDBJ databases">
        <title>Usitatibacter rugosus gen. nov., sp. nov. and Usitatibacter palustris sp. nov., novel members of Usitatibacteraceae fam. nov. within the order Nitrosomonadales isolated from soil.</title>
        <authorList>
            <person name="Huber K.J."/>
            <person name="Neumann-Schaal M."/>
            <person name="Geppert A."/>
            <person name="Luckner M."/>
            <person name="Wanner G."/>
            <person name="Overmann J."/>
        </authorList>
    </citation>
    <scope>NUCLEOTIDE SEQUENCE [LARGE SCALE GENOMIC DNA]</scope>
    <source>
        <strain evidence="7 8">0125_3</strain>
    </source>
</reference>
<dbReference type="GO" id="GO:0016020">
    <property type="term" value="C:membrane"/>
    <property type="evidence" value="ECO:0007669"/>
    <property type="project" value="UniProtKB-SubCell"/>
</dbReference>
<dbReference type="RefSeq" id="WP_171089200.1">
    <property type="nucleotide sequence ID" value="NZ_CP053069.1"/>
</dbReference>
<evidence type="ECO:0000256" key="5">
    <source>
        <dbReference type="SAM" id="Phobius"/>
    </source>
</evidence>
<name>A0A6M4GQG2_9PROT</name>